<dbReference type="CDD" id="cd07185">
    <property type="entry name" value="OmpA_C-like"/>
    <property type="match status" value="1"/>
</dbReference>
<dbReference type="PROSITE" id="PS51257">
    <property type="entry name" value="PROKAR_LIPOPROTEIN"/>
    <property type="match status" value="1"/>
</dbReference>
<accession>A0ABP5EBX3</accession>
<dbReference type="InterPro" id="IPR006665">
    <property type="entry name" value="OmpA-like"/>
</dbReference>
<evidence type="ECO:0000313" key="7">
    <source>
        <dbReference type="EMBL" id="GAA1994977.1"/>
    </source>
</evidence>
<proteinExistence type="predicted"/>
<reference evidence="8" key="1">
    <citation type="journal article" date="2019" name="Int. J. Syst. Evol. Microbiol.">
        <title>The Global Catalogue of Microorganisms (GCM) 10K type strain sequencing project: providing services to taxonomists for standard genome sequencing and annotation.</title>
        <authorList>
            <consortium name="The Broad Institute Genomics Platform"/>
            <consortium name="The Broad Institute Genome Sequencing Center for Infectious Disease"/>
            <person name="Wu L."/>
            <person name="Ma J."/>
        </authorList>
    </citation>
    <scope>NUCLEOTIDE SEQUENCE [LARGE SCALE GENOMIC DNA]</scope>
    <source>
        <strain evidence="8">JCM 15313</strain>
    </source>
</reference>
<evidence type="ECO:0000313" key="8">
    <source>
        <dbReference type="Proteomes" id="UP001501585"/>
    </source>
</evidence>
<keyword evidence="2 4" id="KW-0472">Membrane</keyword>
<dbReference type="PANTHER" id="PTHR30329:SF21">
    <property type="entry name" value="LIPOPROTEIN YIAD-RELATED"/>
    <property type="match status" value="1"/>
</dbReference>
<evidence type="ECO:0000256" key="2">
    <source>
        <dbReference type="ARBA" id="ARBA00023136"/>
    </source>
</evidence>
<dbReference type="Pfam" id="PF00691">
    <property type="entry name" value="OmpA"/>
    <property type="match status" value="1"/>
</dbReference>
<comment type="caution">
    <text evidence="7">The sequence shown here is derived from an EMBL/GenBank/DDBJ whole genome shotgun (WGS) entry which is preliminary data.</text>
</comment>
<feature type="region of interest" description="Disordered" evidence="5">
    <location>
        <begin position="179"/>
        <end position="212"/>
    </location>
</feature>
<feature type="domain" description="OmpA-like" evidence="6">
    <location>
        <begin position="241"/>
        <end position="366"/>
    </location>
</feature>
<dbReference type="SUPFAM" id="SSF103088">
    <property type="entry name" value="OmpA-like"/>
    <property type="match status" value="1"/>
</dbReference>
<keyword evidence="8" id="KW-1185">Reference proteome</keyword>
<keyword evidence="3" id="KW-0998">Cell outer membrane</keyword>
<name>A0ABP5EBX3_9ACTN</name>
<gene>
    <name evidence="7" type="ORF">GCM10009799_21460</name>
</gene>
<dbReference type="Gene3D" id="3.30.1330.60">
    <property type="entry name" value="OmpA-like domain"/>
    <property type="match status" value="1"/>
</dbReference>
<organism evidence="7 8">
    <name type="scientific">Nocardiopsis rhodophaea</name>
    <dbReference type="NCBI Taxonomy" id="280238"/>
    <lineage>
        <taxon>Bacteria</taxon>
        <taxon>Bacillati</taxon>
        <taxon>Actinomycetota</taxon>
        <taxon>Actinomycetes</taxon>
        <taxon>Streptosporangiales</taxon>
        <taxon>Nocardiopsidaceae</taxon>
        <taxon>Nocardiopsis</taxon>
    </lineage>
</organism>
<evidence type="ECO:0000256" key="3">
    <source>
        <dbReference type="ARBA" id="ARBA00023237"/>
    </source>
</evidence>
<dbReference type="EMBL" id="BAAAPC010000008">
    <property type="protein sequence ID" value="GAA1994977.1"/>
    <property type="molecule type" value="Genomic_DNA"/>
</dbReference>
<dbReference type="InterPro" id="IPR006664">
    <property type="entry name" value="OMP_bac"/>
</dbReference>
<evidence type="ECO:0000256" key="5">
    <source>
        <dbReference type="SAM" id="MobiDB-lite"/>
    </source>
</evidence>
<evidence type="ECO:0000256" key="1">
    <source>
        <dbReference type="ARBA" id="ARBA00004442"/>
    </source>
</evidence>
<evidence type="ECO:0000259" key="6">
    <source>
        <dbReference type="PROSITE" id="PS51123"/>
    </source>
</evidence>
<sequence length="536" mass="58269">MARALHRRRALGAVALLAAGSVLLGGCSIIGDVSSWFGGGSGPPKVEENFPYTKEGRIFQDTGQDARMRFSITGLERTPDYTVMYYEVEYIDDIRGGNRNLAMPNTLVDPITGRVYREYLDEEGLKYGSVSPGPKGLYPVFDGVANSYRRYFPPIPEEVKQVTFVGSGLGAMTGIPIQDVDQERPDPENPNGQDHLSPSNPPPSGEKLTFENRRPDDDAVADQGAVESFVDSEIASTTRDGDKETIALHSDVMFEFDKSNLTDEAEEVVRQAAASLANNVDPDDREITVIGHTDGIGSHDYNDKLSLRRAETVRELLREEIGGGDTFTYAVEGRGKREPIAREGGPDDEQARARNRRVEFSYKVDVSADPAEDENDDGGLGVAERSVGWPAPFTDDNGSVAATAEKDGVKLDVYPLRRDGAYLIGTVELTNTTREPVSPDMGGADALQAGGPEKFSKGTLGGFQLVDPEAKLVRYVAQMDFGDDKYSGFAEDVHELQPGKPYELVAVFPAPPEGVAELTLRAGPFGELPEIPIEQR</sequence>
<dbReference type="PRINTS" id="PR01021">
    <property type="entry name" value="OMPADOMAIN"/>
</dbReference>
<dbReference type="InterPro" id="IPR050330">
    <property type="entry name" value="Bact_OuterMem_StrucFunc"/>
</dbReference>
<comment type="subcellular location">
    <subcellularLocation>
        <location evidence="1">Cell outer membrane</location>
    </subcellularLocation>
</comment>
<dbReference type="InterPro" id="IPR036737">
    <property type="entry name" value="OmpA-like_sf"/>
</dbReference>
<dbReference type="PANTHER" id="PTHR30329">
    <property type="entry name" value="STATOR ELEMENT OF FLAGELLAR MOTOR COMPLEX"/>
    <property type="match status" value="1"/>
</dbReference>
<evidence type="ECO:0000256" key="4">
    <source>
        <dbReference type="PROSITE-ProRule" id="PRU00473"/>
    </source>
</evidence>
<dbReference type="Proteomes" id="UP001501585">
    <property type="component" value="Unassembled WGS sequence"/>
</dbReference>
<protein>
    <recommendedName>
        <fullName evidence="6">OmpA-like domain-containing protein</fullName>
    </recommendedName>
</protein>
<dbReference type="RefSeq" id="WP_344106866.1">
    <property type="nucleotide sequence ID" value="NZ_BAAAPC010000008.1"/>
</dbReference>
<dbReference type="PROSITE" id="PS51123">
    <property type="entry name" value="OMPA_2"/>
    <property type="match status" value="1"/>
</dbReference>